<reference evidence="1 2" key="1">
    <citation type="submission" date="2015-08" db="EMBL/GenBank/DDBJ databases">
        <title>Genome sequencing of Penicillium nordicum.</title>
        <authorList>
            <person name="Nguyen H.D."/>
            <person name="Seifert K.A."/>
        </authorList>
    </citation>
    <scope>NUCLEOTIDE SEQUENCE [LARGE SCALE GENOMIC DNA]</scope>
    <source>
        <strain evidence="1 2">DAOMC 185683</strain>
    </source>
</reference>
<sequence>MLYRYLTTLSNELLGKVLWKEKAKQETSCFKRVKSNSHRIGPFTSVSQAISKKEKCRSIWPILIFYRGLRHIPRITVLPAENQGQCVIWKNITNFCFSWGESEDIHTRFGISAQPDPLKKEKHIPTHVLLWICTWTQVHSKL</sequence>
<comment type="caution">
    <text evidence="1">The sequence shown here is derived from an EMBL/GenBank/DDBJ whole genome shotgun (WGS) entry which is preliminary data.</text>
</comment>
<organism evidence="1 2">
    <name type="scientific">Penicillium nordicum</name>
    <dbReference type="NCBI Taxonomy" id="229535"/>
    <lineage>
        <taxon>Eukaryota</taxon>
        <taxon>Fungi</taxon>
        <taxon>Dikarya</taxon>
        <taxon>Ascomycota</taxon>
        <taxon>Pezizomycotina</taxon>
        <taxon>Eurotiomycetes</taxon>
        <taxon>Eurotiomycetidae</taxon>
        <taxon>Eurotiales</taxon>
        <taxon>Aspergillaceae</taxon>
        <taxon>Penicillium</taxon>
    </lineage>
</organism>
<protein>
    <submittedName>
        <fullName evidence="1">Uncharacterized protein</fullName>
    </submittedName>
</protein>
<gene>
    <name evidence="1" type="ORF">ACN38_g1096</name>
</gene>
<keyword evidence="2" id="KW-1185">Reference proteome</keyword>
<dbReference type="AlphaFoldDB" id="A0A0N0RZZ1"/>
<dbReference type="EMBL" id="LHQQ01000010">
    <property type="protein sequence ID" value="KOS47972.1"/>
    <property type="molecule type" value="Genomic_DNA"/>
</dbReference>
<evidence type="ECO:0000313" key="1">
    <source>
        <dbReference type="EMBL" id="KOS47972.1"/>
    </source>
</evidence>
<proteinExistence type="predicted"/>
<dbReference type="Proteomes" id="UP000037696">
    <property type="component" value="Unassembled WGS sequence"/>
</dbReference>
<evidence type="ECO:0000313" key="2">
    <source>
        <dbReference type="Proteomes" id="UP000037696"/>
    </source>
</evidence>
<accession>A0A0N0RZZ1</accession>
<name>A0A0N0RZZ1_9EURO</name>